<dbReference type="GO" id="GO:0016020">
    <property type="term" value="C:membrane"/>
    <property type="evidence" value="ECO:0007669"/>
    <property type="project" value="TreeGrafter"/>
</dbReference>
<sequence>MSHLFEGRGNCKVLCGVQGILAQLALMFVAAMCLALKRHYERPKRSARIWLMDVSKQAFSAGVAHLSGMVWAIIISSHTAVEGSQCAWYLLVFFVDTTIGVTVALALHKCFVKLACDRSHTGKCDASGDDSTFVAALKVTTESVSRCGEYGDPPSALIWLPQMIEWTLCTLVGRIFSGGLVAVAAPLFAALASGMDTLFTSDIAELWTVMVLGPLSMNLVQVVVQDAVLKWNSRRAESSDCFDGHGSDMEDFASPYSRLLGA</sequence>
<feature type="transmembrane region" description="Helical" evidence="1">
    <location>
        <begin position="20"/>
        <end position="37"/>
    </location>
</feature>
<evidence type="ECO:0000313" key="3">
    <source>
        <dbReference type="Proteomes" id="UP001190700"/>
    </source>
</evidence>
<keyword evidence="1" id="KW-0812">Transmembrane</keyword>
<evidence type="ECO:0000256" key="1">
    <source>
        <dbReference type="SAM" id="Phobius"/>
    </source>
</evidence>
<dbReference type="PANTHER" id="PTHR31735:SF1">
    <property type="entry name" value="VACUOLAR MEMBRANE PROTEIN YPL162C"/>
    <property type="match status" value="1"/>
</dbReference>
<keyword evidence="3" id="KW-1185">Reference proteome</keyword>
<name>A0AAE0GJ10_9CHLO</name>
<protein>
    <submittedName>
        <fullName evidence="2">Uncharacterized protein</fullName>
    </submittedName>
</protein>
<dbReference type="EMBL" id="LGRX02005220">
    <property type="protein sequence ID" value="KAK3278923.1"/>
    <property type="molecule type" value="Genomic_DNA"/>
</dbReference>
<gene>
    <name evidence="2" type="ORF">CYMTET_13174</name>
</gene>
<dbReference type="Proteomes" id="UP001190700">
    <property type="component" value="Unassembled WGS sequence"/>
</dbReference>
<dbReference type="AlphaFoldDB" id="A0AAE0GJ10"/>
<comment type="caution">
    <text evidence="2">The sequence shown here is derived from an EMBL/GenBank/DDBJ whole genome shotgun (WGS) entry which is preliminary data.</text>
</comment>
<feature type="transmembrane region" description="Helical" evidence="1">
    <location>
        <begin position="58"/>
        <end position="81"/>
    </location>
</feature>
<feature type="transmembrane region" description="Helical" evidence="1">
    <location>
        <begin position="171"/>
        <end position="194"/>
    </location>
</feature>
<dbReference type="PANTHER" id="PTHR31735">
    <property type="entry name" value="VACUOLAR MEMBRANE PROTEIN YPL162C"/>
    <property type="match status" value="1"/>
</dbReference>
<feature type="transmembrane region" description="Helical" evidence="1">
    <location>
        <begin position="87"/>
        <end position="108"/>
    </location>
</feature>
<dbReference type="InterPro" id="IPR022127">
    <property type="entry name" value="STIMATE/YPL162C"/>
</dbReference>
<keyword evidence="1" id="KW-1133">Transmembrane helix</keyword>
<reference evidence="2 3" key="1">
    <citation type="journal article" date="2015" name="Genome Biol. Evol.">
        <title>Comparative Genomics of a Bacterivorous Green Alga Reveals Evolutionary Causalities and Consequences of Phago-Mixotrophic Mode of Nutrition.</title>
        <authorList>
            <person name="Burns J.A."/>
            <person name="Paasch A."/>
            <person name="Narechania A."/>
            <person name="Kim E."/>
        </authorList>
    </citation>
    <scope>NUCLEOTIDE SEQUENCE [LARGE SCALE GENOMIC DNA]</scope>
    <source>
        <strain evidence="2 3">PLY_AMNH</strain>
    </source>
</reference>
<proteinExistence type="predicted"/>
<evidence type="ECO:0000313" key="2">
    <source>
        <dbReference type="EMBL" id="KAK3278923.1"/>
    </source>
</evidence>
<organism evidence="2 3">
    <name type="scientific">Cymbomonas tetramitiformis</name>
    <dbReference type="NCBI Taxonomy" id="36881"/>
    <lineage>
        <taxon>Eukaryota</taxon>
        <taxon>Viridiplantae</taxon>
        <taxon>Chlorophyta</taxon>
        <taxon>Pyramimonadophyceae</taxon>
        <taxon>Pyramimonadales</taxon>
        <taxon>Pyramimonadaceae</taxon>
        <taxon>Cymbomonas</taxon>
    </lineage>
</organism>
<keyword evidence="1" id="KW-0472">Membrane</keyword>
<dbReference type="Pfam" id="PF12400">
    <property type="entry name" value="STIMATE"/>
    <property type="match status" value="1"/>
</dbReference>
<feature type="transmembrane region" description="Helical" evidence="1">
    <location>
        <begin position="206"/>
        <end position="224"/>
    </location>
</feature>
<accession>A0AAE0GJ10</accession>